<proteinExistence type="predicted"/>
<dbReference type="Gene3D" id="3.40.50.1820">
    <property type="entry name" value="alpha/beta hydrolase"/>
    <property type="match status" value="1"/>
</dbReference>
<gene>
    <name evidence="2" type="ORF">g.27119</name>
</gene>
<accession>A0A1B6M240</accession>
<feature type="non-terminal residue" evidence="2">
    <location>
        <position position="1"/>
    </location>
</feature>
<feature type="non-terminal residue" evidence="2">
    <location>
        <position position="368"/>
    </location>
</feature>
<organism evidence="2">
    <name type="scientific">Graphocephala atropunctata</name>
    <dbReference type="NCBI Taxonomy" id="36148"/>
    <lineage>
        <taxon>Eukaryota</taxon>
        <taxon>Metazoa</taxon>
        <taxon>Ecdysozoa</taxon>
        <taxon>Arthropoda</taxon>
        <taxon>Hexapoda</taxon>
        <taxon>Insecta</taxon>
        <taxon>Pterygota</taxon>
        <taxon>Neoptera</taxon>
        <taxon>Paraneoptera</taxon>
        <taxon>Hemiptera</taxon>
        <taxon>Auchenorrhyncha</taxon>
        <taxon>Membracoidea</taxon>
        <taxon>Cicadellidae</taxon>
        <taxon>Cicadellinae</taxon>
        <taxon>Cicadellini</taxon>
        <taxon>Graphocephala</taxon>
    </lineage>
</organism>
<feature type="compositionally biased region" description="Polar residues" evidence="1">
    <location>
        <begin position="304"/>
        <end position="315"/>
    </location>
</feature>
<evidence type="ECO:0000256" key="1">
    <source>
        <dbReference type="SAM" id="MobiDB-lite"/>
    </source>
</evidence>
<dbReference type="AlphaFoldDB" id="A0A1B6M240"/>
<evidence type="ECO:0000313" key="2">
    <source>
        <dbReference type="EMBL" id="JAT29995.1"/>
    </source>
</evidence>
<feature type="compositionally biased region" description="Polar residues" evidence="1">
    <location>
        <begin position="330"/>
        <end position="341"/>
    </location>
</feature>
<evidence type="ECO:0008006" key="3">
    <source>
        <dbReference type="Google" id="ProtNLM"/>
    </source>
</evidence>
<feature type="region of interest" description="Disordered" evidence="1">
    <location>
        <begin position="277"/>
        <end position="368"/>
    </location>
</feature>
<sequence length="368" mass="40718">TARETIDTANLIAALQEKKGLNSVFWNSSELTKYCNELKLKCDEMRKVWAVNVNKNSWEDIYRFLPSITSIKAVRYVLQQILNGNVFKSYDYGSEGNQLHYNSTDSLVYDLSTIKTPVHIFYSKSDVFVSEQDIMMLKGQLENTSIHLVNEQGVFHHLDFLWGDRSTGLVSKIFALLNNDLSLRTRSRLVVGYTKQEGFTSTWTSGDCKTHHMHSTMLNEIPHTHQSGSMKYVRPVASMGLGSNVPHSVYNYSYEQKSVHTTGPGVDVKITVNNENVGKPNYIEKPKIENFKGPPHNSHGGMESGSNEQGTSHAGNVNEPDDNAHGGMESGSNEEGTSHAGNINGPDHNAHGGMEPGSNEDGTSHAGN</sequence>
<dbReference type="EMBL" id="GEBQ01009982">
    <property type="protein sequence ID" value="JAT29995.1"/>
    <property type="molecule type" value="Transcribed_RNA"/>
</dbReference>
<dbReference type="PANTHER" id="PTHR11005">
    <property type="entry name" value="LYSOSOMAL ACID LIPASE-RELATED"/>
    <property type="match status" value="1"/>
</dbReference>
<dbReference type="SUPFAM" id="SSF53474">
    <property type="entry name" value="alpha/beta-Hydrolases"/>
    <property type="match status" value="1"/>
</dbReference>
<name>A0A1B6M240_9HEMI</name>
<reference evidence="2" key="1">
    <citation type="submission" date="2015-11" db="EMBL/GenBank/DDBJ databases">
        <title>De novo transcriptome assembly of four potential Pierce s Disease insect vectors from Arizona vineyards.</title>
        <authorList>
            <person name="Tassone E.E."/>
        </authorList>
    </citation>
    <scope>NUCLEOTIDE SEQUENCE</scope>
</reference>
<dbReference type="InterPro" id="IPR029058">
    <property type="entry name" value="AB_hydrolase_fold"/>
</dbReference>
<protein>
    <recommendedName>
        <fullName evidence="3">Triacylglycerol lipase</fullName>
    </recommendedName>
</protein>